<feature type="signal peptide" evidence="2">
    <location>
        <begin position="1"/>
        <end position="23"/>
    </location>
</feature>
<dbReference type="OrthoDB" id="5874793at2759"/>
<dbReference type="WBParaSite" id="HPBE_0000475801-mRNA-1">
    <property type="protein sequence ID" value="HPBE_0000475801-mRNA-1"/>
    <property type="gene ID" value="HPBE_0000475801"/>
</dbReference>
<feature type="region of interest" description="Disordered" evidence="1">
    <location>
        <begin position="113"/>
        <end position="136"/>
    </location>
</feature>
<dbReference type="AlphaFoldDB" id="A0A183FEF7"/>
<feature type="region of interest" description="Disordered" evidence="1">
    <location>
        <begin position="72"/>
        <end position="92"/>
    </location>
</feature>
<name>A0A183FEF7_HELPZ</name>
<feature type="chain" id="PRO_5044551367" evidence="2">
    <location>
        <begin position="24"/>
        <end position="136"/>
    </location>
</feature>
<dbReference type="Proteomes" id="UP000050761">
    <property type="component" value="Unassembled WGS sequence"/>
</dbReference>
<evidence type="ECO:0000313" key="4">
    <source>
        <dbReference type="Proteomes" id="UP000050761"/>
    </source>
</evidence>
<keyword evidence="2" id="KW-0732">Signal</keyword>
<evidence type="ECO:0000313" key="3">
    <source>
        <dbReference type="EMBL" id="VDO62310.1"/>
    </source>
</evidence>
<gene>
    <name evidence="3" type="ORF">HPBE_LOCUS4759</name>
</gene>
<dbReference type="EMBL" id="UZAH01025361">
    <property type="protein sequence ID" value="VDO62310.1"/>
    <property type="molecule type" value="Genomic_DNA"/>
</dbReference>
<reference evidence="3 4" key="1">
    <citation type="submission" date="2018-11" db="EMBL/GenBank/DDBJ databases">
        <authorList>
            <consortium name="Pathogen Informatics"/>
        </authorList>
    </citation>
    <scope>NUCLEOTIDE SEQUENCE [LARGE SCALE GENOMIC DNA]</scope>
</reference>
<evidence type="ECO:0000313" key="5">
    <source>
        <dbReference type="WBParaSite" id="HPBE_0000475801-mRNA-1"/>
    </source>
</evidence>
<accession>A0A183FEF7</accession>
<feature type="region of interest" description="Disordered" evidence="1">
    <location>
        <begin position="31"/>
        <end position="57"/>
    </location>
</feature>
<protein>
    <submittedName>
        <fullName evidence="5">Translation initiation factor IF-2</fullName>
    </submittedName>
</protein>
<evidence type="ECO:0000256" key="1">
    <source>
        <dbReference type="SAM" id="MobiDB-lite"/>
    </source>
</evidence>
<sequence length="136" mass="13733">MNALYRALAILLLVFAAVVLVDAGTIQRRAAGDNTYGDEPAVPTTAAYAGPTGEATETVAVPEQEAEPVENAPLAETAAPVAGDNTYGDEPVVATPAASYADAELTTVAVVPEEEPEAVPVSPLPGPVAGVEQSGY</sequence>
<reference evidence="5" key="2">
    <citation type="submission" date="2019-09" db="UniProtKB">
        <authorList>
            <consortium name="WormBaseParasite"/>
        </authorList>
    </citation>
    <scope>IDENTIFICATION</scope>
</reference>
<evidence type="ECO:0000256" key="2">
    <source>
        <dbReference type="SAM" id="SignalP"/>
    </source>
</evidence>
<keyword evidence="4" id="KW-1185">Reference proteome</keyword>
<proteinExistence type="predicted"/>
<organism evidence="4 5">
    <name type="scientific">Heligmosomoides polygyrus</name>
    <name type="common">Parasitic roundworm</name>
    <dbReference type="NCBI Taxonomy" id="6339"/>
    <lineage>
        <taxon>Eukaryota</taxon>
        <taxon>Metazoa</taxon>
        <taxon>Ecdysozoa</taxon>
        <taxon>Nematoda</taxon>
        <taxon>Chromadorea</taxon>
        <taxon>Rhabditida</taxon>
        <taxon>Rhabditina</taxon>
        <taxon>Rhabditomorpha</taxon>
        <taxon>Strongyloidea</taxon>
        <taxon>Heligmosomidae</taxon>
        <taxon>Heligmosomoides</taxon>
    </lineage>
</organism>
<accession>A0A3P7WMU6</accession>